<sequence length="136" mass="15336">MDRFVKNFILMSLVYLGAASVLGVLMIITPELLTLRFAHSHLMLLGWVSMMIYGVGYHILPRFSGRLLKSSIMAEVQFWLANLGLVGLAIFYTLGTYYSDAGIYRTLTVISGLIEVFSIFLFFYNMIATLFAKEEG</sequence>
<keyword evidence="1" id="KW-0472">Membrane</keyword>
<reference evidence="2" key="1">
    <citation type="submission" date="2018-06" db="EMBL/GenBank/DDBJ databases">
        <authorList>
            <person name="Zhirakovskaya E."/>
        </authorList>
    </citation>
    <scope>NUCLEOTIDE SEQUENCE</scope>
</reference>
<name>A0A3B1D9S6_9ZZZZ</name>
<organism evidence="2">
    <name type="scientific">hydrothermal vent metagenome</name>
    <dbReference type="NCBI Taxonomy" id="652676"/>
    <lineage>
        <taxon>unclassified sequences</taxon>
        <taxon>metagenomes</taxon>
        <taxon>ecological metagenomes</taxon>
    </lineage>
</organism>
<keyword evidence="1" id="KW-1133">Transmembrane helix</keyword>
<protein>
    <recommendedName>
        <fullName evidence="3">Cytochrome C and Quinol oxidase polypeptide I</fullName>
    </recommendedName>
</protein>
<evidence type="ECO:0008006" key="3">
    <source>
        <dbReference type="Google" id="ProtNLM"/>
    </source>
</evidence>
<evidence type="ECO:0000313" key="2">
    <source>
        <dbReference type="EMBL" id="VAX28525.1"/>
    </source>
</evidence>
<dbReference type="AlphaFoldDB" id="A0A3B1D9S6"/>
<proteinExistence type="predicted"/>
<dbReference type="InterPro" id="IPR036927">
    <property type="entry name" value="Cyt_c_oxase-like_su1_sf"/>
</dbReference>
<feature type="transmembrane region" description="Helical" evidence="1">
    <location>
        <begin position="7"/>
        <end position="28"/>
    </location>
</feature>
<feature type="transmembrane region" description="Helical" evidence="1">
    <location>
        <begin position="40"/>
        <end position="60"/>
    </location>
</feature>
<feature type="transmembrane region" description="Helical" evidence="1">
    <location>
        <begin position="107"/>
        <end position="132"/>
    </location>
</feature>
<accession>A0A3B1D9S6</accession>
<feature type="transmembrane region" description="Helical" evidence="1">
    <location>
        <begin position="72"/>
        <end position="95"/>
    </location>
</feature>
<keyword evidence="1" id="KW-0812">Transmembrane</keyword>
<dbReference type="Gene3D" id="1.20.210.10">
    <property type="entry name" value="Cytochrome c oxidase-like, subunit I domain"/>
    <property type="match status" value="1"/>
</dbReference>
<dbReference type="SUPFAM" id="SSF81442">
    <property type="entry name" value="Cytochrome c oxidase subunit I-like"/>
    <property type="match status" value="1"/>
</dbReference>
<evidence type="ECO:0000256" key="1">
    <source>
        <dbReference type="SAM" id="Phobius"/>
    </source>
</evidence>
<gene>
    <name evidence="2" type="ORF">MNBD_NITROSPIRAE02-1132</name>
</gene>
<dbReference type="EMBL" id="UOGH01000089">
    <property type="protein sequence ID" value="VAX28525.1"/>
    <property type="molecule type" value="Genomic_DNA"/>
</dbReference>